<dbReference type="AlphaFoldDB" id="A0A2H3CSM1"/>
<gene>
    <name evidence="1" type="ORF">ARMGADRAFT_1040593</name>
</gene>
<accession>A0A2H3CSM1</accession>
<dbReference type="EMBL" id="KZ293762">
    <property type="protein sequence ID" value="PBK79737.1"/>
    <property type="molecule type" value="Genomic_DNA"/>
</dbReference>
<protein>
    <submittedName>
        <fullName evidence="1">Uncharacterized protein</fullName>
    </submittedName>
</protein>
<organism evidence="1 2">
    <name type="scientific">Armillaria gallica</name>
    <name type="common">Bulbous honey fungus</name>
    <name type="synonym">Armillaria bulbosa</name>
    <dbReference type="NCBI Taxonomy" id="47427"/>
    <lineage>
        <taxon>Eukaryota</taxon>
        <taxon>Fungi</taxon>
        <taxon>Dikarya</taxon>
        <taxon>Basidiomycota</taxon>
        <taxon>Agaricomycotina</taxon>
        <taxon>Agaricomycetes</taxon>
        <taxon>Agaricomycetidae</taxon>
        <taxon>Agaricales</taxon>
        <taxon>Marasmiineae</taxon>
        <taxon>Physalacriaceae</taxon>
        <taxon>Armillaria</taxon>
    </lineage>
</organism>
<keyword evidence="2" id="KW-1185">Reference proteome</keyword>
<dbReference type="InParanoid" id="A0A2H3CSM1"/>
<proteinExistence type="predicted"/>
<sequence length="123" mass="13752">MPVIAEAFHALLYYEQYEYQPNSHVQTQDNPYWLLCGKDALFTWLNKFPPALPIPNDCMSPEIFNNADMPTTPDMAITLDENMAKPAPNGTNNEATMADVSVAKDVNIALELNTHLVMGYNTS</sequence>
<evidence type="ECO:0000313" key="2">
    <source>
        <dbReference type="Proteomes" id="UP000217790"/>
    </source>
</evidence>
<name>A0A2H3CSM1_ARMGA</name>
<dbReference type="Proteomes" id="UP000217790">
    <property type="component" value="Unassembled WGS sequence"/>
</dbReference>
<evidence type="ECO:0000313" key="1">
    <source>
        <dbReference type="EMBL" id="PBK79737.1"/>
    </source>
</evidence>
<reference evidence="2" key="1">
    <citation type="journal article" date="2017" name="Nat. Ecol. Evol.">
        <title>Genome expansion and lineage-specific genetic innovations in the forest pathogenic fungi Armillaria.</title>
        <authorList>
            <person name="Sipos G."/>
            <person name="Prasanna A.N."/>
            <person name="Walter M.C."/>
            <person name="O'Connor E."/>
            <person name="Balint B."/>
            <person name="Krizsan K."/>
            <person name="Kiss B."/>
            <person name="Hess J."/>
            <person name="Varga T."/>
            <person name="Slot J."/>
            <person name="Riley R."/>
            <person name="Boka B."/>
            <person name="Rigling D."/>
            <person name="Barry K."/>
            <person name="Lee J."/>
            <person name="Mihaltcheva S."/>
            <person name="LaButti K."/>
            <person name="Lipzen A."/>
            <person name="Waldron R."/>
            <person name="Moloney N.M."/>
            <person name="Sperisen C."/>
            <person name="Kredics L."/>
            <person name="Vagvoelgyi C."/>
            <person name="Patrignani A."/>
            <person name="Fitzpatrick D."/>
            <person name="Nagy I."/>
            <person name="Doyle S."/>
            <person name="Anderson J.B."/>
            <person name="Grigoriev I.V."/>
            <person name="Gueldener U."/>
            <person name="Muensterkoetter M."/>
            <person name="Nagy L.G."/>
        </authorList>
    </citation>
    <scope>NUCLEOTIDE SEQUENCE [LARGE SCALE GENOMIC DNA]</scope>
    <source>
        <strain evidence="2">Ar21-2</strain>
    </source>
</reference>